<dbReference type="GO" id="GO:0015934">
    <property type="term" value="C:large ribosomal subunit"/>
    <property type="evidence" value="ECO:0007669"/>
    <property type="project" value="InterPro"/>
</dbReference>
<dbReference type="GO" id="GO:0003735">
    <property type="term" value="F:structural constituent of ribosome"/>
    <property type="evidence" value="ECO:0007669"/>
    <property type="project" value="InterPro"/>
</dbReference>
<dbReference type="SUPFAM" id="SSF57829">
    <property type="entry name" value="Zn-binding ribosomal proteins"/>
    <property type="match status" value="1"/>
</dbReference>
<proteinExistence type="inferred from homology"/>
<name>A0A7V0XFD0_UNCW3</name>
<dbReference type="PANTHER" id="PTHR35534">
    <property type="entry name" value="50S RIBOSOMAL PROTEIN L32"/>
    <property type="match status" value="1"/>
</dbReference>
<dbReference type="InterPro" id="IPR011332">
    <property type="entry name" value="Ribosomal_zn-bd"/>
</dbReference>
<comment type="similarity">
    <text evidence="1 5">Belongs to the bacterial ribosomal protein bL32 family.</text>
</comment>
<dbReference type="AlphaFoldDB" id="A0A7V0XFD0"/>
<evidence type="ECO:0000256" key="1">
    <source>
        <dbReference type="ARBA" id="ARBA00008560"/>
    </source>
</evidence>
<dbReference type="Proteomes" id="UP000885672">
    <property type="component" value="Unassembled WGS sequence"/>
</dbReference>
<keyword evidence="2 5" id="KW-0689">Ribosomal protein</keyword>
<dbReference type="Pfam" id="PF01783">
    <property type="entry name" value="Ribosomal_L32p"/>
    <property type="match status" value="1"/>
</dbReference>
<dbReference type="EMBL" id="DSBX01000171">
    <property type="protein sequence ID" value="HDQ99530.1"/>
    <property type="molecule type" value="Genomic_DNA"/>
</dbReference>
<accession>A0A7V0XFD0</accession>
<comment type="caution">
    <text evidence="6">The sequence shown here is derived from an EMBL/GenBank/DDBJ whole genome shotgun (WGS) entry which is preliminary data.</text>
</comment>
<organism evidence="6">
    <name type="scientific">candidate division WOR-3 bacterium</name>
    <dbReference type="NCBI Taxonomy" id="2052148"/>
    <lineage>
        <taxon>Bacteria</taxon>
        <taxon>Bacteria division WOR-3</taxon>
    </lineage>
</organism>
<evidence type="ECO:0000313" key="6">
    <source>
        <dbReference type="EMBL" id="HDQ99530.1"/>
    </source>
</evidence>
<dbReference type="GO" id="GO:0006412">
    <property type="term" value="P:translation"/>
    <property type="evidence" value="ECO:0007669"/>
    <property type="project" value="UniProtKB-UniRule"/>
</dbReference>
<protein>
    <recommendedName>
        <fullName evidence="4 5">Large ribosomal subunit protein bL32</fullName>
    </recommendedName>
</protein>
<evidence type="ECO:0000256" key="5">
    <source>
        <dbReference type="HAMAP-Rule" id="MF_00340"/>
    </source>
</evidence>
<keyword evidence="3 5" id="KW-0687">Ribonucleoprotein</keyword>
<dbReference type="NCBIfam" id="TIGR01031">
    <property type="entry name" value="rpmF_bact"/>
    <property type="match status" value="1"/>
</dbReference>
<evidence type="ECO:0000256" key="4">
    <source>
        <dbReference type="ARBA" id="ARBA00035178"/>
    </source>
</evidence>
<reference evidence="6" key="1">
    <citation type="journal article" date="2020" name="mSystems">
        <title>Genome- and Community-Level Interaction Insights into Carbon Utilization and Element Cycling Functions of Hydrothermarchaeota in Hydrothermal Sediment.</title>
        <authorList>
            <person name="Zhou Z."/>
            <person name="Liu Y."/>
            <person name="Xu W."/>
            <person name="Pan J."/>
            <person name="Luo Z.H."/>
            <person name="Li M."/>
        </authorList>
    </citation>
    <scope>NUCLEOTIDE SEQUENCE [LARGE SCALE GENOMIC DNA]</scope>
    <source>
        <strain evidence="6">SpSt-1182</strain>
    </source>
</reference>
<gene>
    <name evidence="5" type="primary">rpmF</name>
    <name evidence="6" type="ORF">ENN51_04505</name>
</gene>
<dbReference type="InterPro" id="IPR044957">
    <property type="entry name" value="Ribosomal_bL32_bact"/>
</dbReference>
<dbReference type="PANTHER" id="PTHR35534:SF1">
    <property type="entry name" value="LARGE RIBOSOMAL SUBUNIT PROTEIN BL32"/>
    <property type="match status" value="1"/>
</dbReference>
<evidence type="ECO:0000256" key="2">
    <source>
        <dbReference type="ARBA" id="ARBA00022980"/>
    </source>
</evidence>
<sequence length="65" mass="7648">MPVPKKRHSKTRSRKRRTHWKLTPPTVVDCPHCHEPKRPHRVCLSCGYYAGREVIVVSKDTEKSR</sequence>
<dbReference type="InterPro" id="IPR002677">
    <property type="entry name" value="Ribosomal_bL32"/>
</dbReference>
<dbReference type="HAMAP" id="MF_00340">
    <property type="entry name" value="Ribosomal_bL32"/>
    <property type="match status" value="1"/>
</dbReference>
<evidence type="ECO:0000256" key="3">
    <source>
        <dbReference type="ARBA" id="ARBA00023274"/>
    </source>
</evidence>